<dbReference type="InterPro" id="IPR000595">
    <property type="entry name" value="cNMP-bd_dom"/>
</dbReference>
<evidence type="ECO:0000313" key="3">
    <source>
        <dbReference type="Proteomes" id="UP000320791"/>
    </source>
</evidence>
<dbReference type="AlphaFoldDB" id="A0A5C5UQ97"/>
<dbReference type="Pfam" id="PF13304">
    <property type="entry name" value="AAA_21"/>
    <property type="match status" value="2"/>
</dbReference>
<reference evidence="2 3" key="1">
    <citation type="submission" date="2019-08" db="EMBL/GenBank/DDBJ databases">
        <authorList>
            <person name="Lei W."/>
        </authorList>
    </citation>
    <scope>NUCLEOTIDE SEQUENCE [LARGE SCALE GENOMIC DNA]</scope>
    <source>
        <strain evidence="2 3">CCUG 58627</strain>
    </source>
</reference>
<evidence type="ECO:0000259" key="1">
    <source>
        <dbReference type="PROSITE" id="PS50042"/>
    </source>
</evidence>
<dbReference type="GO" id="GO:0005524">
    <property type="term" value="F:ATP binding"/>
    <property type="evidence" value="ECO:0007669"/>
    <property type="project" value="InterPro"/>
</dbReference>
<dbReference type="Proteomes" id="UP000320791">
    <property type="component" value="Unassembled WGS sequence"/>
</dbReference>
<accession>A0A5C5UQ97</accession>
<dbReference type="SUPFAM" id="SSF52540">
    <property type="entry name" value="P-loop containing nucleoside triphosphate hydrolases"/>
    <property type="match status" value="1"/>
</dbReference>
<gene>
    <name evidence="2" type="ORF">FRX94_02685</name>
</gene>
<keyword evidence="3" id="KW-1185">Reference proteome</keyword>
<dbReference type="GO" id="GO:0016887">
    <property type="term" value="F:ATP hydrolysis activity"/>
    <property type="evidence" value="ECO:0007669"/>
    <property type="project" value="InterPro"/>
</dbReference>
<dbReference type="InterPro" id="IPR027417">
    <property type="entry name" value="P-loop_NTPase"/>
</dbReference>
<dbReference type="Gene3D" id="3.40.50.300">
    <property type="entry name" value="P-loop containing nucleotide triphosphate hydrolases"/>
    <property type="match status" value="2"/>
</dbReference>
<dbReference type="PANTHER" id="PTHR40396">
    <property type="entry name" value="ATPASE-LIKE PROTEIN"/>
    <property type="match status" value="1"/>
</dbReference>
<dbReference type="EMBL" id="VOHM01000004">
    <property type="protein sequence ID" value="TWT28494.1"/>
    <property type="molecule type" value="Genomic_DNA"/>
</dbReference>
<dbReference type="InterPro" id="IPR003959">
    <property type="entry name" value="ATPase_AAA_core"/>
</dbReference>
<comment type="caution">
    <text evidence="2">The sequence shown here is derived from an EMBL/GenBank/DDBJ whole genome shotgun (WGS) entry which is preliminary data.</text>
</comment>
<evidence type="ECO:0000313" key="2">
    <source>
        <dbReference type="EMBL" id="TWT28494.1"/>
    </source>
</evidence>
<sequence length="442" mass="50380">MLVEFEFSNFRSFRDSTLLTMRSSREQRFRHRVPRFESRYRISVNPIAAIYGANASGKSNLLDALWQLRSIVVGGMSVARVANCAFKLSAMARQEPTTFKVIFMHHGQMYTYFLAVRKGRVIEEYLYLIRAENELMIFDRSEAEVQLGLLSDNVLLAELVKNVKPAQAFASMVAQMFAGNSEFTDYLAPFAFLDRIVWASPVSDDVFMLGAYKINTIGQALSALSIGVVRLNFTPLNVEESPFSEQEIEERFPEFMDFGREVYVVRNGRLFVLAVDAEAEVSIHHVGFVHQGEDGGEVVLEWRDQSEGTKRIIAILPWLWLAANHPEPPILLIDELDQSLHTQVVQQIIQGYLDSCTKDTRAQLIFTAHDLLLMDLDYFRRDEIWIVEKDLQGESRLIGLNEYRGLRNDKDIRKSYLQGRFGGVPHISGFQLAEQFSALGGE</sequence>
<feature type="domain" description="Cyclic nucleotide-binding" evidence="1">
    <location>
        <begin position="257"/>
        <end position="315"/>
    </location>
</feature>
<name>A0A5C5UQ97_9CORY</name>
<organism evidence="2 3">
    <name type="scientific">Corynebacterium canis</name>
    <dbReference type="NCBI Taxonomy" id="679663"/>
    <lineage>
        <taxon>Bacteria</taxon>
        <taxon>Bacillati</taxon>
        <taxon>Actinomycetota</taxon>
        <taxon>Actinomycetes</taxon>
        <taxon>Mycobacteriales</taxon>
        <taxon>Corynebacteriaceae</taxon>
        <taxon>Corynebacterium</taxon>
    </lineage>
</organism>
<proteinExistence type="predicted"/>
<dbReference type="PANTHER" id="PTHR40396:SF1">
    <property type="entry name" value="ATPASE AAA-TYPE CORE DOMAIN-CONTAINING PROTEIN"/>
    <property type="match status" value="1"/>
</dbReference>
<dbReference type="PROSITE" id="PS50042">
    <property type="entry name" value="CNMP_BINDING_3"/>
    <property type="match status" value="1"/>
</dbReference>
<protein>
    <submittedName>
        <fullName evidence="2">AAA family ATPase</fullName>
    </submittedName>
</protein>
<dbReference type="RefSeq" id="WP_186750097.1">
    <property type="nucleotide sequence ID" value="NZ_BAABLR010000014.1"/>
</dbReference>